<dbReference type="EMBL" id="JH767152">
    <property type="protein sequence ID" value="EQC35285.1"/>
    <property type="molecule type" value="Genomic_DNA"/>
</dbReference>
<evidence type="ECO:0000313" key="3">
    <source>
        <dbReference type="Proteomes" id="UP000030762"/>
    </source>
</evidence>
<keyword evidence="1" id="KW-0175">Coiled coil</keyword>
<sequence length="291" mass="33115">MAGRSLHAQLFDKTPDQLSINQRLELDPDLDELELELAATDASEADQQVLVMSETIDLLRRHLETQRKELQAAYRTLHEYETKTQSERSKALATESQQASADQQLRDLAFTLELKNVALHEATVEKESMRIELQKYKALTRELSERLERSCAPVHHATATYTTSSNNQSNNVAGLNQASVHSAASNQSGHVPKRERFDHIVPASIENRDDFWKLQWKEAMRARKGHPTTIYNQFPDPPPRQPTLKIFSSPPHGKRGFADRDERFPVSRYIGINSRQSALIKECYKVVGNTT</sequence>
<feature type="coiled-coil region" evidence="1">
    <location>
        <begin position="119"/>
        <end position="146"/>
    </location>
</feature>
<dbReference type="Proteomes" id="UP000030762">
    <property type="component" value="Unassembled WGS sequence"/>
</dbReference>
<dbReference type="VEuPathDB" id="FungiDB:SDRG_07510"/>
<dbReference type="eggNOG" id="ENOG502S86F">
    <property type="taxonomic scope" value="Eukaryota"/>
</dbReference>
<keyword evidence="3" id="KW-1185">Reference proteome</keyword>
<evidence type="ECO:0000256" key="1">
    <source>
        <dbReference type="SAM" id="Coils"/>
    </source>
</evidence>
<evidence type="ECO:0000313" key="2">
    <source>
        <dbReference type="EMBL" id="EQC35285.1"/>
    </source>
</evidence>
<accession>T0QN77</accession>
<name>T0QN77_SAPDV</name>
<dbReference type="AlphaFoldDB" id="T0QN77"/>
<feature type="coiled-coil region" evidence="1">
    <location>
        <begin position="56"/>
        <end position="83"/>
    </location>
</feature>
<dbReference type="RefSeq" id="XP_008611569.1">
    <property type="nucleotide sequence ID" value="XM_008613347.1"/>
</dbReference>
<dbReference type="InParanoid" id="T0QN77"/>
<dbReference type="OrthoDB" id="71895at2759"/>
<protein>
    <submittedName>
        <fullName evidence="2">Uncharacterized protein</fullName>
    </submittedName>
</protein>
<organism evidence="2 3">
    <name type="scientific">Saprolegnia diclina (strain VS20)</name>
    <dbReference type="NCBI Taxonomy" id="1156394"/>
    <lineage>
        <taxon>Eukaryota</taxon>
        <taxon>Sar</taxon>
        <taxon>Stramenopiles</taxon>
        <taxon>Oomycota</taxon>
        <taxon>Saprolegniomycetes</taxon>
        <taxon>Saprolegniales</taxon>
        <taxon>Saprolegniaceae</taxon>
        <taxon>Saprolegnia</taxon>
    </lineage>
</organism>
<gene>
    <name evidence="2" type="ORF">SDRG_07510</name>
</gene>
<reference evidence="2 3" key="1">
    <citation type="submission" date="2012-04" db="EMBL/GenBank/DDBJ databases">
        <title>The Genome Sequence of Saprolegnia declina VS20.</title>
        <authorList>
            <consortium name="The Broad Institute Genome Sequencing Platform"/>
            <person name="Russ C."/>
            <person name="Nusbaum C."/>
            <person name="Tyler B."/>
            <person name="van West P."/>
            <person name="Dieguez-Uribeondo J."/>
            <person name="de Bruijn I."/>
            <person name="Tripathy S."/>
            <person name="Jiang R."/>
            <person name="Young S.K."/>
            <person name="Zeng Q."/>
            <person name="Gargeya S."/>
            <person name="Fitzgerald M."/>
            <person name="Haas B."/>
            <person name="Abouelleil A."/>
            <person name="Alvarado L."/>
            <person name="Arachchi H.M."/>
            <person name="Berlin A."/>
            <person name="Chapman S.B."/>
            <person name="Goldberg J."/>
            <person name="Griggs A."/>
            <person name="Gujja S."/>
            <person name="Hansen M."/>
            <person name="Howarth C."/>
            <person name="Imamovic A."/>
            <person name="Larimer J."/>
            <person name="McCowen C."/>
            <person name="Montmayeur A."/>
            <person name="Murphy C."/>
            <person name="Neiman D."/>
            <person name="Pearson M."/>
            <person name="Priest M."/>
            <person name="Roberts A."/>
            <person name="Saif S."/>
            <person name="Shea T."/>
            <person name="Sisk P."/>
            <person name="Sykes S."/>
            <person name="Wortman J."/>
            <person name="Nusbaum C."/>
            <person name="Birren B."/>
        </authorList>
    </citation>
    <scope>NUCLEOTIDE SEQUENCE [LARGE SCALE GENOMIC DNA]</scope>
    <source>
        <strain evidence="2 3">VS20</strain>
    </source>
</reference>
<dbReference type="GeneID" id="19948237"/>
<proteinExistence type="predicted"/>
<dbReference type="OMA" id="RYIGINS"/>